<dbReference type="NCBIfam" id="TIGR01891">
    <property type="entry name" value="amidohydrolases"/>
    <property type="match status" value="1"/>
</dbReference>
<dbReference type="SUPFAM" id="SSF53187">
    <property type="entry name" value="Zn-dependent exopeptidases"/>
    <property type="match status" value="1"/>
</dbReference>
<dbReference type="InterPro" id="IPR017439">
    <property type="entry name" value="Amidohydrolase"/>
</dbReference>
<dbReference type="CDD" id="cd03886">
    <property type="entry name" value="M20_Acy1"/>
    <property type="match status" value="1"/>
</dbReference>
<protein>
    <submittedName>
        <fullName evidence="2">Hippurate hydrolase</fullName>
        <ecNumber evidence="2">3.5.1.32</ecNumber>
    </submittedName>
</protein>
<feature type="domain" description="Peptidase M20 dimerisation" evidence="1">
    <location>
        <begin position="188"/>
        <end position="283"/>
    </location>
</feature>
<evidence type="ECO:0000313" key="2">
    <source>
        <dbReference type="EMBL" id="MDR7348440.1"/>
    </source>
</evidence>
<keyword evidence="2" id="KW-0378">Hydrolase</keyword>
<dbReference type="InterPro" id="IPR036264">
    <property type="entry name" value="Bact_exopeptidase_dim_dom"/>
</dbReference>
<dbReference type="PANTHER" id="PTHR11014:SF63">
    <property type="entry name" value="METALLOPEPTIDASE, PUTATIVE (AFU_ORTHOLOGUE AFUA_6G09600)-RELATED"/>
    <property type="match status" value="1"/>
</dbReference>
<dbReference type="GO" id="GO:0047980">
    <property type="term" value="F:hippurate hydrolase activity"/>
    <property type="evidence" value="ECO:0007669"/>
    <property type="project" value="UniProtKB-EC"/>
</dbReference>
<organism evidence="2 3">
    <name type="scientific">Enteractinococcus fodinae</name>
    <dbReference type="NCBI Taxonomy" id="684663"/>
    <lineage>
        <taxon>Bacteria</taxon>
        <taxon>Bacillati</taxon>
        <taxon>Actinomycetota</taxon>
        <taxon>Actinomycetes</taxon>
        <taxon>Micrococcales</taxon>
        <taxon>Micrococcaceae</taxon>
    </lineage>
</organism>
<name>A0ABU2B4A6_9MICC</name>
<keyword evidence="3" id="KW-1185">Reference proteome</keyword>
<dbReference type="PANTHER" id="PTHR11014">
    <property type="entry name" value="PEPTIDASE M20 FAMILY MEMBER"/>
    <property type="match status" value="1"/>
</dbReference>
<evidence type="ECO:0000313" key="3">
    <source>
        <dbReference type="Proteomes" id="UP001183794"/>
    </source>
</evidence>
<comment type="caution">
    <text evidence="2">The sequence shown here is derived from an EMBL/GenBank/DDBJ whole genome shotgun (WGS) entry which is preliminary data.</text>
</comment>
<dbReference type="Pfam" id="PF07687">
    <property type="entry name" value="M20_dimer"/>
    <property type="match status" value="1"/>
</dbReference>
<dbReference type="EC" id="3.5.1.32" evidence="2"/>
<proteinExistence type="predicted"/>
<dbReference type="Gene3D" id="3.40.630.10">
    <property type="entry name" value="Zn peptidases"/>
    <property type="match status" value="1"/>
</dbReference>
<dbReference type="SUPFAM" id="SSF55031">
    <property type="entry name" value="Bacterial exopeptidase dimerisation domain"/>
    <property type="match status" value="1"/>
</dbReference>
<dbReference type="InterPro" id="IPR002933">
    <property type="entry name" value="Peptidase_M20"/>
</dbReference>
<evidence type="ECO:0000259" key="1">
    <source>
        <dbReference type="Pfam" id="PF07687"/>
    </source>
</evidence>
<sequence length="401" mass="42333">MPFQTETSPLLETDHLLPDLVALRRSLHSTPEVGLHLPETQRTILAALEGLPLEISLGKGLSSIVAVLRGDYGGPTVLLRGDMDALPVQENTGLAYAATNGNMHACGHDLHTAGLVGAAKLLSGLKSELHGSVIFMFQPGEEGYGGAKKMIEEGVLEATGERPIAAYGLHVAPGPRGTFMYRSGPALAGASELNIKVHGKGGHGSRPESAIDPVPALVKIAGSLQEMLASKFPTFDPVVLTVTQLKAGEAINVIPATAELGATVRTLSFEANERLRIHTKALAEGIAASFGCTAEIEWHVSYPVTVNHPDETAEAATSLKKHFGHERVVESAEPAMGSEDFSEVLQRVPGTFFFLGTSPPEVDFEKAAWNHSPEVLFDDAVLGDQAAALALLAMRKLTPSG</sequence>
<dbReference type="Gene3D" id="3.30.70.360">
    <property type="match status" value="1"/>
</dbReference>
<dbReference type="RefSeq" id="WP_310175633.1">
    <property type="nucleotide sequence ID" value="NZ_BAABHE010000002.1"/>
</dbReference>
<dbReference type="PIRSF" id="PIRSF005962">
    <property type="entry name" value="Pept_M20D_amidohydro"/>
    <property type="match status" value="1"/>
</dbReference>
<reference evidence="2 3" key="1">
    <citation type="submission" date="2023-07" db="EMBL/GenBank/DDBJ databases">
        <title>Sequencing the genomes of 1000 actinobacteria strains.</title>
        <authorList>
            <person name="Klenk H.-P."/>
        </authorList>
    </citation>
    <scope>NUCLEOTIDE SEQUENCE [LARGE SCALE GENOMIC DNA]</scope>
    <source>
        <strain evidence="2 3">DSM 22966</strain>
    </source>
</reference>
<dbReference type="Proteomes" id="UP001183794">
    <property type="component" value="Unassembled WGS sequence"/>
</dbReference>
<dbReference type="EMBL" id="JAVDYJ010000001">
    <property type="protein sequence ID" value="MDR7348440.1"/>
    <property type="molecule type" value="Genomic_DNA"/>
</dbReference>
<gene>
    <name evidence="2" type="ORF">J2S62_002697</name>
</gene>
<accession>A0ABU2B4A6</accession>
<dbReference type="Pfam" id="PF01546">
    <property type="entry name" value="Peptidase_M20"/>
    <property type="match status" value="1"/>
</dbReference>
<dbReference type="InterPro" id="IPR011650">
    <property type="entry name" value="Peptidase_M20_dimer"/>
</dbReference>